<feature type="chain" id="PRO_5016164295" evidence="1">
    <location>
        <begin position="27"/>
        <end position="139"/>
    </location>
</feature>
<evidence type="ECO:0000313" key="3">
    <source>
        <dbReference type="Proteomes" id="UP000249046"/>
    </source>
</evidence>
<evidence type="ECO:0000256" key="1">
    <source>
        <dbReference type="SAM" id="SignalP"/>
    </source>
</evidence>
<comment type="caution">
    <text evidence="2">The sequence shown here is derived from an EMBL/GenBank/DDBJ whole genome shotgun (WGS) entry which is preliminary data.</text>
</comment>
<sequence length="139" mass="14463">MSIRTSLVPLACLLAGLGGTSAAAVAGESAVIEAREPLQATLLPTVTVVANPADPDGPVRWHVDDAAPLPVTLMPTVHVTARAEPVSLPVLPTVTVVAERAPPVQASMASTQPVEAAIPYESLTQATDFRQDLWVWLAL</sequence>
<feature type="signal peptide" evidence="1">
    <location>
        <begin position="1"/>
        <end position="26"/>
    </location>
</feature>
<dbReference type="AlphaFoldDB" id="A0A2W5KNG2"/>
<reference evidence="2 3" key="1">
    <citation type="submission" date="2017-08" db="EMBL/GenBank/DDBJ databases">
        <title>Infants hospitalized years apart are colonized by the same room-sourced microbial strains.</title>
        <authorList>
            <person name="Brooks B."/>
            <person name="Olm M.R."/>
            <person name="Firek B.A."/>
            <person name="Baker R."/>
            <person name="Thomas B.C."/>
            <person name="Morowitz M.J."/>
            <person name="Banfield J.F."/>
        </authorList>
    </citation>
    <scope>NUCLEOTIDE SEQUENCE [LARGE SCALE GENOMIC DNA]</scope>
    <source>
        <strain evidence="2">S2_005_003_R2_42</strain>
    </source>
</reference>
<organism evidence="2 3">
    <name type="scientific">Rhodanobacter denitrificans</name>
    <dbReference type="NCBI Taxonomy" id="666685"/>
    <lineage>
        <taxon>Bacteria</taxon>
        <taxon>Pseudomonadati</taxon>
        <taxon>Pseudomonadota</taxon>
        <taxon>Gammaproteobacteria</taxon>
        <taxon>Lysobacterales</taxon>
        <taxon>Rhodanobacteraceae</taxon>
        <taxon>Rhodanobacter</taxon>
    </lineage>
</organism>
<protein>
    <submittedName>
        <fullName evidence="2">Uncharacterized protein</fullName>
    </submittedName>
</protein>
<name>A0A2W5KNG2_9GAMM</name>
<dbReference type="Proteomes" id="UP000249046">
    <property type="component" value="Unassembled WGS sequence"/>
</dbReference>
<gene>
    <name evidence="2" type="ORF">DI564_04700</name>
</gene>
<dbReference type="EMBL" id="QFPO01000003">
    <property type="protein sequence ID" value="PZQ18596.1"/>
    <property type="molecule type" value="Genomic_DNA"/>
</dbReference>
<evidence type="ECO:0000313" key="2">
    <source>
        <dbReference type="EMBL" id="PZQ18596.1"/>
    </source>
</evidence>
<keyword evidence="1" id="KW-0732">Signal</keyword>
<accession>A0A2W5KNG2</accession>
<proteinExistence type="predicted"/>